<dbReference type="EMBL" id="CARXXK010000001">
    <property type="protein sequence ID" value="CAI6348755.1"/>
    <property type="molecule type" value="Genomic_DNA"/>
</dbReference>
<organism evidence="1 2">
    <name type="scientific">Macrosiphum euphorbiae</name>
    <name type="common">potato aphid</name>
    <dbReference type="NCBI Taxonomy" id="13131"/>
    <lineage>
        <taxon>Eukaryota</taxon>
        <taxon>Metazoa</taxon>
        <taxon>Ecdysozoa</taxon>
        <taxon>Arthropoda</taxon>
        <taxon>Hexapoda</taxon>
        <taxon>Insecta</taxon>
        <taxon>Pterygota</taxon>
        <taxon>Neoptera</taxon>
        <taxon>Paraneoptera</taxon>
        <taxon>Hemiptera</taxon>
        <taxon>Sternorrhyncha</taxon>
        <taxon>Aphidomorpha</taxon>
        <taxon>Aphidoidea</taxon>
        <taxon>Aphididae</taxon>
        <taxon>Macrosiphini</taxon>
        <taxon>Macrosiphum</taxon>
    </lineage>
</organism>
<reference evidence="1 2" key="1">
    <citation type="submission" date="2023-01" db="EMBL/GenBank/DDBJ databases">
        <authorList>
            <person name="Whitehead M."/>
        </authorList>
    </citation>
    <scope>NUCLEOTIDE SEQUENCE [LARGE SCALE GENOMIC DNA]</scope>
</reference>
<evidence type="ECO:0000313" key="2">
    <source>
        <dbReference type="Proteomes" id="UP001160148"/>
    </source>
</evidence>
<comment type="caution">
    <text evidence="1">The sequence shown here is derived from an EMBL/GenBank/DDBJ whole genome shotgun (WGS) entry which is preliminary data.</text>
</comment>
<name>A0AAV0VYS1_9HEMI</name>
<evidence type="ECO:0000313" key="1">
    <source>
        <dbReference type="EMBL" id="CAI6348755.1"/>
    </source>
</evidence>
<protein>
    <submittedName>
        <fullName evidence="1">Uncharacterized protein</fullName>
    </submittedName>
</protein>
<sequence length="115" mass="13294">MSRHLNRSARNTCAPLSIDRRPFVEDRSEARELRVYSSNKNNLYCCIISHHYRVSVLPETNFNDLNCTAAARAEKHLAAVLGEIRLGKNTIFRPRLAKTLRRFQVSFHVIKSELI</sequence>
<gene>
    <name evidence="1" type="ORF">MEUPH1_LOCUS5399</name>
</gene>
<keyword evidence="2" id="KW-1185">Reference proteome</keyword>
<accession>A0AAV0VYS1</accession>
<proteinExistence type="predicted"/>
<dbReference type="AlphaFoldDB" id="A0AAV0VYS1"/>
<dbReference type="Proteomes" id="UP001160148">
    <property type="component" value="Unassembled WGS sequence"/>
</dbReference>